<name>A0A1A0VST7_9MYCO</name>
<dbReference type="AlphaFoldDB" id="A0A1A0VST7"/>
<reference evidence="1 2" key="1">
    <citation type="submission" date="2016-06" db="EMBL/GenBank/DDBJ databases">
        <authorList>
            <person name="Kjaerup R.B."/>
            <person name="Dalgaard T.S."/>
            <person name="Juul-Madsen H.R."/>
        </authorList>
    </citation>
    <scope>NUCLEOTIDE SEQUENCE [LARGE SCALE GENOMIC DNA]</scope>
    <source>
        <strain evidence="1 2">852002-51834_SCH5396731</strain>
    </source>
</reference>
<gene>
    <name evidence="1" type="ORF">A5760_06150</name>
</gene>
<organism evidence="1 2">
    <name type="scientific">Mycobacterium colombiense</name>
    <dbReference type="NCBI Taxonomy" id="339268"/>
    <lineage>
        <taxon>Bacteria</taxon>
        <taxon>Bacillati</taxon>
        <taxon>Actinomycetota</taxon>
        <taxon>Actinomycetes</taxon>
        <taxon>Mycobacteriales</taxon>
        <taxon>Mycobacteriaceae</taxon>
        <taxon>Mycobacterium</taxon>
        <taxon>Mycobacterium avium complex (MAC)</taxon>
    </lineage>
</organism>
<comment type="caution">
    <text evidence="1">The sequence shown here is derived from an EMBL/GenBank/DDBJ whole genome shotgun (WGS) entry which is preliminary data.</text>
</comment>
<proteinExistence type="predicted"/>
<evidence type="ECO:0000313" key="1">
    <source>
        <dbReference type="EMBL" id="OBB86288.1"/>
    </source>
</evidence>
<sequence length="98" mass="11626">MSASQEFFTVERTHAEFEHKLRQAIFFGKTWHQCPTCLWRETQDAIDRIADEYPNVSFESVLAARHDFECQLDGRLSERNRLIFEAELAKIAKRYGWT</sequence>
<dbReference type="Proteomes" id="UP000091914">
    <property type="component" value="Unassembled WGS sequence"/>
</dbReference>
<protein>
    <submittedName>
        <fullName evidence="1">Uncharacterized protein</fullName>
    </submittedName>
</protein>
<dbReference type="EMBL" id="LZSX01000032">
    <property type="protein sequence ID" value="OBB86288.1"/>
    <property type="molecule type" value="Genomic_DNA"/>
</dbReference>
<accession>A0A1A0VST7</accession>
<evidence type="ECO:0000313" key="2">
    <source>
        <dbReference type="Proteomes" id="UP000091914"/>
    </source>
</evidence>